<feature type="domain" description="Rv2525c-like glycoside hydrolase-like" evidence="1">
    <location>
        <begin position="309"/>
        <end position="492"/>
    </location>
</feature>
<evidence type="ECO:0000313" key="2">
    <source>
        <dbReference type="EMBL" id="WIV57979.1"/>
    </source>
</evidence>
<dbReference type="CDD" id="cd06418">
    <property type="entry name" value="GH25_BacA-like"/>
    <property type="match status" value="1"/>
</dbReference>
<proteinExistence type="predicted"/>
<dbReference type="Proteomes" id="UP001227101">
    <property type="component" value="Chromosome"/>
</dbReference>
<dbReference type="InterPro" id="IPR015020">
    <property type="entry name" value="Rv2525c-like_Glyco_Hydro-like"/>
</dbReference>
<sequence length="771" mass="83991">MDQKVLNAQQWVNATYHAVPGYQPCTENGVTGWATMFSLTHALQHELGITTLSTNFGPTTLSLLQQRGDVRPGYGNSNIIRILQHGLFCKGYWGGDTLGVYDSSTLNAVSDLKGDAGLDPSNSFTQPKVFKAILTMDAYVLLPGGSQEVRDIQQWLNRRYWTKASSFIIPSEGFYSRDVQTALMRALQYEFGVPEDQATGNFGPTTQNGLRAHQLSSGSTGVFVQLFSAACVFNGAVPSGDGPVRTAFKATFDTLLGDYVRAFQSFSALAVTGRGDYQTWAQLLISCGDPDRPVAACDTRFHITPSRAQAMRAAGYATVGRYLDEDPDSTLDKEIQPGELDVIFDGGLRVVPISQYGARDLGDFTYSQGFQHAQRAHDRAAGYGFNPGVVIYFAVDYDAMDEEITSNIVPYFHGVQAGLASKGKRYIAGVYGSRNVCSRVTDEAYAAYSFVSGMSWGFSGNLGFPMPANWSFTQIKEFQFSAGGDVFDLDRDAQRPGADGGAGRSDVGGAMSPVEWYLRYIDQLYATAQAYGSSDPSLRVMEFLRFPTYVDTYNQGWKVLIGDVDRAWIDYAQQHGPQRMTTFRDPFYGIAVDVDHFGAAANSIYLKDAGGADSVTRGDFGGWGGDLCTFYREWQSSDPRYSSGEAFCRDRLAKITVPSTFALDDLIDDVDGYLIGMAVRGGTPINQAMRAHYGGGHLTRFGSFFSRRHNGRIADVESAARSLLLADSDLVVAGFRAGLIGLSCPQPSDIPRDDLDSFISGYAKLISGLAG</sequence>
<dbReference type="InterPro" id="IPR017853">
    <property type="entry name" value="GH"/>
</dbReference>
<dbReference type="Gene3D" id="3.20.20.80">
    <property type="entry name" value="Glycosidases"/>
    <property type="match status" value="1"/>
</dbReference>
<gene>
    <name evidence="2" type="ORF">QP939_04695</name>
</gene>
<dbReference type="SUPFAM" id="SSF51445">
    <property type="entry name" value="(Trans)glycosidases"/>
    <property type="match status" value="1"/>
</dbReference>
<organism evidence="2 3">
    <name type="scientific">Amycolatopsis nalaikhensis</name>
    <dbReference type="NCBI Taxonomy" id="715472"/>
    <lineage>
        <taxon>Bacteria</taxon>
        <taxon>Bacillati</taxon>
        <taxon>Actinomycetota</taxon>
        <taxon>Actinomycetes</taxon>
        <taxon>Pseudonocardiales</taxon>
        <taxon>Pseudonocardiaceae</taxon>
        <taxon>Amycolatopsis</taxon>
    </lineage>
</organism>
<dbReference type="InterPro" id="IPR036365">
    <property type="entry name" value="PGBD-like_sf"/>
</dbReference>
<keyword evidence="3" id="KW-1185">Reference proteome</keyword>
<name>A0ABY8XQQ3_9PSEU</name>
<reference evidence="2 3" key="1">
    <citation type="submission" date="2023-06" db="EMBL/GenBank/DDBJ databases">
        <authorList>
            <person name="Oyuntsetseg B."/>
            <person name="Kim S.B."/>
        </authorList>
    </citation>
    <scope>NUCLEOTIDE SEQUENCE [LARGE SCALE GENOMIC DNA]</scope>
    <source>
        <strain evidence="2 3">2-2</strain>
    </source>
</reference>
<dbReference type="SUPFAM" id="SSF47090">
    <property type="entry name" value="PGBD-like"/>
    <property type="match status" value="1"/>
</dbReference>
<accession>A0ABY8XQQ3</accession>
<protein>
    <submittedName>
        <fullName evidence="2">DUF1906 domain-containing protein</fullName>
    </submittedName>
</protein>
<evidence type="ECO:0000259" key="1">
    <source>
        <dbReference type="Pfam" id="PF08924"/>
    </source>
</evidence>
<dbReference type="EMBL" id="CP127173">
    <property type="protein sequence ID" value="WIV57979.1"/>
    <property type="molecule type" value="Genomic_DNA"/>
</dbReference>
<dbReference type="Pfam" id="PF08924">
    <property type="entry name" value="Rv2525c_GlyHyd-like"/>
    <property type="match status" value="1"/>
</dbReference>
<dbReference type="RefSeq" id="WP_285455299.1">
    <property type="nucleotide sequence ID" value="NZ_CP127173.1"/>
</dbReference>
<evidence type="ECO:0000313" key="3">
    <source>
        <dbReference type="Proteomes" id="UP001227101"/>
    </source>
</evidence>